<dbReference type="Proteomes" id="UP000027138">
    <property type="component" value="Unassembled WGS sequence"/>
</dbReference>
<organism evidence="1 2">
    <name type="scientific">Jatropha curcas</name>
    <name type="common">Barbados nut</name>
    <dbReference type="NCBI Taxonomy" id="180498"/>
    <lineage>
        <taxon>Eukaryota</taxon>
        <taxon>Viridiplantae</taxon>
        <taxon>Streptophyta</taxon>
        <taxon>Embryophyta</taxon>
        <taxon>Tracheophyta</taxon>
        <taxon>Spermatophyta</taxon>
        <taxon>Magnoliopsida</taxon>
        <taxon>eudicotyledons</taxon>
        <taxon>Gunneridae</taxon>
        <taxon>Pentapetalae</taxon>
        <taxon>rosids</taxon>
        <taxon>fabids</taxon>
        <taxon>Malpighiales</taxon>
        <taxon>Euphorbiaceae</taxon>
        <taxon>Crotonoideae</taxon>
        <taxon>Jatropheae</taxon>
        <taxon>Jatropha</taxon>
    </lineage>
</organism>
<evidence type="ECO:0000313" key="2">
    <source>
        <dbReference type="Proteomes" id="UP000027138"/>
    </source>
</evidence>
<dbReference type="EMBL" id="KK914435">
    <property type="protein sequence ID" value="KDP36482.1"/>
    <property type="molecule type" value="Genomic_DNA"/>
</dbReference>
<dbReference type="AlphaFoldDB" id="A0A067KK23"/>
<evidence type="ECO:0000313" key="1">
    <source>
        <dbReference type="EMBL" id="KDP36482.1"/>
    </source>
</evidence>
<proteinExistence type="predicted"/>
<name>A0A067KK23_JATCU</name>
<gene>
    <name evidence="1" type="ORF">JCGZ_08612</name>
</gene>
<protein>
    <submittedName>
        <fullName evidence="1">Uncharacterized protein</fullName>
    </submittedName>
</protein>
<reference evidence="1 2" key="1">
    <citation type="journal article" date="2014" name="PLoS ONE">
        <title>Global Analysis of Gene Expression Profiles in Physic Nut (Jatropha curcas L.) Seedlings Exposed to Salt Stress.</title>
        <authorList>
            <person name="Zhang L."/>
            <person name="Zhang C."/>
            <person name="Wu P."/>
            <person name="Chen Y."/>
            <person name="Li M."/>
            <person name="Jiang H."/>
            <person name="Wu G."/>
        </authorList>
    </citation>
    <scope>NUCLEOTIDE SEQUENCE [LARGE SCALE GENOMIC DNA]</scope>
    <source>
        <strain evidence="2">cv. GZQX0401</strain>
        <tissue evidence="1">Young leaves</tissue>
    </source>
</reference>
<accession>A0A067KK23</accession>
<sequence>MNCVTQLTFRTVAAYPYKQCRPLHGRAPEVSAPLELRDATKSTVTQVTAA</sequence>
<keyword evidence="2" id="KW-1185">Reference proteome</keyword>